<keyword evidence="3" id="KW-0963">Cytoplasm</keyword>
<evidence type="ECO:0000256" key="3">
    <source>
        <dbReference type="ARBA" id="ARBA00022490"/>
    </source>
</evidence>
<dbReference type="RefSeq" id="WP_061176785.1">
    <property type="nucleotide sequence ID" value="NZ_FCOE02000015.1"/>
</dbReference>
<dbReference type="SMART" id="SM00382">
    <property type="entry name" value="AAA"/>
    <property type="match status" value="1"/>
</dbReference>
<evidence type="ECO:0000256" key="8">
    <source>
        <dbReference type="ARBA" id="ARBA00034006"/>
    </source>
</evidence>
<dbReference type="InterPro" id="IPR027417">
    <property type="entry name" value="P-loop_NTPase"/>
</dbReference>
<keyword evidence="5" id="KW-0067">ATP-binding</keyword>
<dbReference type="OrthoDB" id="9803053at2"/>
<evidence type="ECO:0000259" key="9">
    <source>
        <dbReference type="SMART" id="SM00382"/>
    </source>
</evidence>
<dbReference type="Gene3D" id="3.40.50.12240">
    <property type="match status" value="1"/>
</dbReference>
<dbReference type="GO" id="GO:0030254">
    <property type="term" value="P:protein secretion by the type III secretion system"/>
    <property type="evidence" value="ECO:0007669"/>
    <property type="project" value="InterPro"/>
</dbReference>
<keyword evidence="7" id="KW-1278">Translocase</keyword>
<dbReference type="Pfam" id="PF18269">
    <property type="entry name" value="T3SS_ATPase_C"/>
    <property type="match status" value="1"/>
</dbReference>
<comment type="catalytic activity">
    <reaction evidence="8">
        <text>ATP + H2O + cellular proteinSide 1 = ADP + phosphate + cellular proteinSide 2.</text>
        <dbReference type="EC" id="7.4.2.8"/>
    </reaction>
</comment>
<dbReference type="GO" id="GO:0008564">
    <property type="term" value="F:protein-exporting ATPase activity"/>
    <property type="evidence" value="ECO:0007669"/>
    <property type="project" value="UniProtKB-EC"/>
</dbReference>
<dbReference type="GO" id="GO:0030257">
    <property type="term" value="C:type III protein secretion system complex"/>
    <property type="evidence" value="ECO:0007669"/>
    <property type="project" value="InterPro"/>
</dbReference>
<comment type="subcellular location">
    <subcellularLocation>
        <location evidence="1">Cytoplasm</location>
    </subcellularLocation>
</comment>
<keyword evidence="4" id="KW-0547">Nucleotide-binding</keyword>
<proteinExistence type="predicted"/>
<protein>
    <submittedName>
        <fullName evidence="10">Flagellar protein export ATPase FliI</fullName>
    </submittedName>
</protein>
<dbReference type="Pfam" id="PF00006">
    <property type="entry name" value="ATP-synt_ab"/>
    <property type="match status" value="1"/>
</dbReference>
<dbReference type="InterPro" id="IPR003593">
    <property type="entry name" value="AAA+_ATPase"/>
</dbReference>
<dbReference type="GO" id="GO:0016887">
    <property type="term" value="F:ATP hydrolysis activity"/>
    <property type="evidence" value="ECO:0007669"/>
    <property type="project" value="InterPro"/>
</dbReference>
<gene>
    <name evidence="10" type="ORF">AWB80_04387</name>
</gene>
<dbReference type="Proteomes" id="UP000054911">
    <property type="component" value="Unassembled WGS sequence"/>
</dbReference>
<keyword evidence="10" id="KW-0966">Cell projection</keyword>
<organism evidence="10 11">
    <name type="scientific">Caballeronia pedi</name>
    <dbReference type="NCBI Taxonomy" id="1777141"/>
    <lineage>
        <taxon>Bacteria</taxon>
        <taxon>Pseudomonadati</taxon>
        <taxon>Pseudomonadota</taxon>
        <taxon>Betaproteobacteria</taxon>
        <taxon>Burkholderiales</taxon>
        <taxon>Burkholderiaceae</taxon>
        <taxon>Caballeronia</taxon>
    </lineage>
</organism>
<keyword evidence="2" id="KW-0813">Transport</keyword>
<dbReference type="InterPro" id="IPR005714">
    <property type="entry name" value="ATPase_T3SS_FliI/YscN"/>
</dbReference>
<dbReference type="GO" id="GO:0005737">
    <property type="term" value="C:cytoplasm"/>
    <property type="evidence" value="ECO:0007669"/>
    <property type="project" value="UniProtKB-SubCell"/>
</dbReference>
<dbReference type="PROSITE" id="PS00152">
    <property type="entry name" value="ATPASE_ALPHA_BETA"/>
    <property type="match status" value="1"/>
</dbReference>
<dbReference type="PANTHER" id="PTHR15184:SF9">
    <property type="entry name" value="SPI-1 TYPE 3 SECRETION SYSTEM ATPASE"/>
    <property type="match status" value="1"/>
</dbReference>
<keyword evidence="10" id="KW-0282">Flagellum</keyword>
<reference evidence="10" key="1">
    <citation type="submission" date="2016-01" db="EMBL/GenBank/DDBJ databases">
        <authorList>
            <person name="Peeters C."/>
        </authorList>
    </citation>
    <scope>NUCLEOTIDE SEQUENCE [LARGE SCALE GENOMIC DNA]</scope>
    <source>
        <strain evidence="10">LMG 29323</strain>
    </source>
</reference>
<evidence type="ECO:0000313" key="11">
    <source>
        <dbReference type="Proteomes" id="UP000054911"/>
    </source>
</evidence>
<keyword evidence="10" id="KW-0969">Cilium</keyword>
<sequence>MTSTVSPVSRRLLQAVSEVDTLRRIGSVTRVMPTFVEADGPAVPIGSLCEIGSTATALAEVVGIEIGKVTLAPFTPVSGVRIGDPVCATRAKADVALGRGLLGRVIDPLGRPLDGVEPLTGLDASWPLEGIAVGPLERASPSVALQTGIRTLDTLLTLGEGQRAGIFAGSGVGKTTLMGSLARNIEADVCVLCLVGERGREAEEFWHRTLSEKARARSTMIVATSDQPAILRARSVLYALCVAEYFRAQGAHVLLLLDSITRYALALREIGLAAGEPPMIRGYTPSVFAALPKVVERCGGLRSGGAITALMTVLAETDEIDDPMAETMRALLDGHIVLTRSLAEQGHYPAIDVPRSVSRVFQHITSPAERALASDVIAQLSAYEESKTLIESGLYVAGTVPSLDRALAQRARIIEFLRQDLSSRHSREDALATLDKLAGARS</sequence>
<feature type="domain" description="AAA+ ATPase" evidence="9">
    <location>
        <begin position="160"/>
        <end position="342"/>
    </location>
</feature>
<dbReference type="GO" id="GO:0005524">
    <property type="term" value="F:ATP binding"/>
    <property type="evidence" value="ECO:0007669"/>
    <property type="project" value="UniProtKB-KW"/>
</dbReference>
<dbReference type="InterPro" id="IPR020003">
    <property type="entry name" value="ATPase_a/bsu_AS"/>
</dbReference>
<evidence type="ECO:0000256" key="1">
    <source>
        <dbReference type="ARBA" id="ARBA00004496"/>
    </source>
</evidence>
<evidence type="ECO:0000256" key="4">
    <source>
        <dbReference type="ARBA" id="ARBA00022741"/>
    </source>
</evidence>
<dbReference type="FunFam" id="3.40.50.12240:FF:000002">
    <property type="entry name" value="Flagellum-specific ATP synthase FliI"/>
    <property type="match status" value="1"/>
</dbReference>
<name>A0A158C0J0_9BURK</name>
<evidence type="ECO:0000256" key="6">
    <source>
        <dbReference type="ARBA" id="ARBA00022927"/>
    </source>
</evidence>
<evidence type="ECO:0000256" key="5">
    <source>
        <dbReference type="ARBA" id="ARBA00022840"/>
    </source>
</evidence>
<dbReference type="AlphaFoldDB" id="A0A158C0J0"/>
<dbReference type="InterPro" id="IPR040627">
    <property type="entry name" value="T3SS_ATPase_C"/>
</dbReference>
<dbReference type="EMBL" id="FCOE02000015">
    <property type="protein sequence ID" value="SAK75869.1"/>
    <property type="molecule type" value="Genomic_DNA"/>
</dbReference>
<dbReference type="NCBIfam" id="TIGR01026">
    <property type="entry name" value="fliI_yscN"/>
    <property type="match status" value="1"/>
</dbReference>
<dbReference type="STRING" id="1777141.AWB80_04387"/>
<accession>A0A158C0J0</accession>
<evidence type="ECO:0000256" key="2">
    <source>
        <dbReference type="ARBA" id="ARBA00022448"/>
    </source>
</evidence>
<evidence type="ECO:0000256" key="7">
    <source>
        <dbReference type="ARBA" id="ARBA00022967"/>
    </source>
</evidence>
<keyword evidence="6" id="KW-0653">Protein transport</keyword>
<comment type="caution">
    <text evidence="10">The sequence shown here is derived from an EMBL/GenBank/DDBJ whole genome shotgun (WGS) entry which is preliminary data.</text>
</comment>
<keyword evidence="11" id="KW-1185">Reference proteome</keyword>
<dbReference type="InterPro" id="IPR050053">
    <property type="entry name" value="ATPase_alpha/beta_chains"/>
</dbReference>
<evidence type="ECO:0000313" key="10">
    <source>
        <dbReference type="EMBL" id="SAK75869.1"/>
    </source>
</evidence>
<dbReference type="InterPro" id="IPR000194">
    <property type="entry name" value="ATPase_F1/V1/A1_a/bsu_nucl-bd"/>
</dbReference>
<dbReference type="SUPFAM" id="SSF52540">
    <property type="entry name" value="P-loop containing nucleoside triphosphate hydrolases"/>
    <property type="match status" value="1"/>
</dbReference>
<dbReference type="GO" id="GO:0046933">
    <property type="term" value="F:proton-transporting ATP synthase activity, rotational mechanism"/>
    <property type="evidence" value="ECO:0007669"/>
    <property type="project" value="TreeGrafter"/>
</dbReference>
<dbReference type="PANTHER" id="PTHR15184">
    <property type="entry name" value="ATP SYNTHASE"/>
    <property type="match status" value="1"/>
</dbReference>